<dbReference type="PANTHER" id="PTHR30055">
    <property type="entry name" value="HTH-TYPE TRANSCRIPTIONAL REGULATOR RUTR"/>
    <property type="match status" value="1"/>
</dbReference>
<dbReference type="InterPro" id="IPR023772">
    <property type="entry name" value="DNA-bd_HTH_TetR-type_CS"/>
</dbReference>
<feature type="domain" description="HTH tetR-type" evidence="6">
    <location>
        <begin position="21"/>
        <end position="81"/>
    </location>
</feature>
<dbReference type="PROSITE" id="PS50977">
    <property type="entry name" value="HTH_TETR_2"/>
    <property type="match status" value="1"/>
</dbReference>
<evidence type="ECO:0000256" key="4">
    <source>
        <dbReference type="PROSITE-ProRule" id="PRU00335"/>
    </source>
</evidence>
<dbReference type="PROSITE" id="PS01081">
    <property type="entry name" value="HTH_TETR_1"/>
    <property type="match status" value="1"/>
</dbReference>
<gene>
    <name evidence="7" type="ORF">KXJ70_03935</name>
</gene>
<evidence type="ECO:0000313" key="8">
    <source>
        <dbReference type="Proteomes" id="UP001166291"/>
    </source>
</evidence>
<keyword evidence="1" id="KW-0805">Transcription regulation</keyword>
<dbReference type="PANTHER" id="PTHR30055:SF148">
    <property type="entry name" value="TETR-FAMILY TRANSCRIPTIONAL REGULATOR"/>
    <property type="match status" value="1"/>
</dbReference>
<dbReference type="Proteomes" id="UP001166291">
    <property type="component" value="Unassembled WGS sequence"/>
</dbReference>
<dbReference type="Pfam" id="PF00440">
    <property type="entry name" value="TetR_N"/>
    <property type="match status" value="1"/>
</dbReference>
<keyword evidence="8" id="KW-1185">Reference proteome</keyword>
<evidence type="ECO:0000256" key="5">
    <source>
        <dbReference type="SAM" id="MobiDB-lite"/>
    </source>
</evidence>
<evidence type="ECO:0000313" key="7">
    <source>
        <dbReference type="EMBL" id="MBW2939908.1"/>
    </source>
</evidence>
<organism evidence="7 8">
    <name type="scientific">Zhongshania aquimaris</name>
    <dbReference type="NCBI Taxonomy" id="2857107"/>
    <lineage>
        <taxon>Bacteria</taxon>
        <taxon>Pseudomonadati</taxon>
        <taxon>Pseudomonadota</taxon>
        <taxon>Gammaproteobacteria</taxon>
        <taxon>Cellvibrionales</taxon>
        <taxon>Spongiibacteraceae</taxon>
        <taxon>Zhongshania</taxon>
    </lineage>
</organism>
<feature type="region of interest" description="Disordered" evidence="5">
    <location>
        <begin position="1"/>
        <end position="23"/>
    </location>
</feature>
<comment type="caution">
    <text evidence="7">The sequence shown here is derived from an EMBL/GenBank/DDBJ whole genome shotgun (WGS) entry which is preliminary data.</text>
</comment>
<evidence type="ECO:0000256" key="2">
    <source>
        <dbReference type="ARBA" id="ARBA00023125"/>
    </source>
</evidence>
<reference evidence="7" key="1">
    <citation type="submission" date="2021-07" db="EMBL/GenBank/DDBJ databases">
        <title>Zhongshania sp. CAU 1632 isolated from seawater.</title>
        <authorList>
            <person name="Kim W."/>
        </authorList>
    </citation>
    <scope>NUCLEOTIDE SEQUENCE</scope>
    <source>
        <strain evidence="7">CAU 1632</strain>
    </source>
</reference>
<proteinExistence type="predicted"/>
<dbReference type="InterPro" id="IPR001647">
    <property type="entry name" value="HTH_TetR"/>
</dbReference>
<dbReference type="InterPro" id="IPR050109">
    <property type="entry name" value="HTH-type_TetR-like_transc_reg"/>
</dbReference>
<evidence type="ECO:0000256" key="3">
    <source>
        <dbReference type="ARBA" id="ARBA00023163"/>
    </source>
</evidence>
<dbReference type="Pfam" id="PF16859">
    <property type="entry name" value="TetR_C_11"/>
    <property type="match status" value="1"/>
</dbReference>
<dbReference type="InterPro" id="IPR011075">
    <property type="entry name" value="TetR_C"/>
</dbReference>
<protein>
    <submittedName>
        <fullName evidence="7">TetR/AcrR family transcriptional regulator</fullName>
    </submittedName>
</protein>
<sequence>MTKDTTPKAAPKRGRGRPRSQASENSILQATLELLAKGGYTEVTVDKVAAMANASKATIYRRWPTKENLVIAAFELTTPLTIPNKQNMVESLIELIWQYSQFLQNTALGGVLPALEAERQHNPELDKYLGPLIEARRDPLRSIIKLGIENNELEKKTDVEFICDLVMGPVQLRILSMHKPVTKKYITKVVETVLASLLQK</sequence>
<evidence type="ECO:0000259" key="6">
    <source>
        <dbReference type="PROSITE" id="PS50977"/>
    </source>
</evidence>
<dbReference type="EMBL" id="JAHWDQ010000001">
    <property type="protein sequence ID" value="MBW2939908.1"/>
    <property type="molecule type" value="Genomic_DNA"/>
</dbReference>
<dbReference type="RefSeq" id="WP_219042143.1">
    <property type="nucleotide sequence ID" value="NZ_JAHWDQ010000001.1"/>
</dbReference>
<evidence type="ECO:0000256" key="1">
    <source>
        <dbReference type="ARBA" id="ARBA00023015"/>
    </source>
</evidence>
<keyword evidence="2 4" id="KW-0238">DNA-binding</keyword>
<keyword evidence="3" id="KW-0804">Transcription</keyword>
<accession>A0ABS6VPD7</accession>
<name>A0ABS6VPD7_9GAMM</name>
<feature type="DNA-binding region" description="H-T-H motif" evidence="4">
    <location>
        <begin position="44"/>
        <end position="63"/>
    </location>
</feature>